<dbReference type="Gene3D" id="1.20.120.450">
    <property type="entry name" value="dinb family like domain"/>
    <property type="match status" value="1"/>
</dbReference>
<dbReference type="Proteomes" id="UP000189981">
    <property type="component" value="Unassembled WGS sequence"/>
</dbReference>
<dbReference type="EMBL" id="FUYR01000001">
    <property type="protein sequence ID" value="SKB36736.1"/>
    <property type="molecule type" value="Genomic_DNA"/>
</dbReference>
<protein>
    <submittedName>
        <fullName evidence="2">DinB superfamily protein</fullName>
    </submittedName>
</protein>
<evidence type="ECO:0000259" key="1">
    <source>
        <dbReference type="Pfam" id="PF12867"/>
    </source>
</evidence>
<dbReference type="InterPro" id="IPR024775">
    <property type="entry name" value="DinB-like"/>
</dbReference>
<organism evidence="2 3">
    <name type="scientific">Daejeonella lutea</name>
    <dbReference type="NCBI Taxonomy" id="572036"/>
    <lineage>
        <taxon>Bacteria</taxon>
        <taxon>Pseudomonadati</taxon>
        <taxon>Bacteroidota</taxon>
        <taxon>Sphingobacteriia</taxon>
        <taxon>Sphingobacteriales</taxon>
        <taxon>Sphingobacteriaceae</taxon>
        <taxon>Daejeonella</taxon>
    </lineage>
</organism>
<sequence>MNKQIDVVRKTRRAILNLISDMSTEELNQVPAGFNNNIIWNIAHLVAAQDNIFYVKSGHPLKNISQEYFDAYKPGSKPEGSVSSNEIERIKALLFSSLDHLESDFDQNLFSNYPAWTTRYGVDIESANDGLILLPFHEGLHFGYMMAQKRVIRGQKQEI</sequence>
<dbReference type="InterPro" id="IPR034660">
    <property type="entry name" value="DinB/YfiT-like"/>
</dbReference>
<evidence type="ECO:0000313" key="2">
    <source>
        <dbReference type="EMBL" id="SKB36736.1"/>
    </source>
</evidence>
<dbReference type="SUPFAM" id="SSF109854">
    <property type="entry name" value="DinB/YfiT-like putative metalloenzymes"/>
    <property type="match status" value="1"/>
</dbReference>
<proteinExistence type="predicted"/>
<dbReference type="OrthoDB" id="4295522at2"/>
<gene>
    <name evidence="2" type="ORF">SAMN05661099_0912</name>
</gene>
<accession>A0A1T5AP78</accession>
<name>A0A1T5AP78_9SPHI</name>
<keyword evidence="3" id="KW-1185">Reference proteome</keyword>
<dbReference type="RefSeq" id="WP_079701447.1">
    <property type="nucleotide sequence ID" value="NZ_FUYR01000001.1"/>
</dbReference>
<reference evidence="3" key="1">
    <citation type="submission" date="2017-02" db="EMBL/GenBank/DDBJ databases">
        <authorList>
            <person name="Varghese N."/>
            <person name="Submissions S."/>
        </authorList>
    </citation>
    <scope>NUCLEOTIDE SEQUENCE [LARGE SCALE GENOMIC DNA]</scope>
    <source>
        <strain evidence="3">DSM 22385</strain>
    </source>
</reference>
<dbReference type="AlphaFoldDB" id="A0A1T5AP78"/>
<dbReference type="STRING" id="572036.SAMN05661099_0912"/>
<dbReference type="Pfam" id="PF12867">
    <property type="entry name" value="DinB_2"/>
    <property type="match status" value="1"/>
</dbReference>
<feature type="domain" description="DinB-like" evidence="1">
    <location>
        <begin position="9"/>
        <end position="145"/>
    </location>
</feature>
<evidence type="ECO:0000313" key="3">
    <source>
        <dbReference type="Proteomes" id="UP000189981"/>
    </source>
</evidence>